<dbReference type="AlphaFoldDB" id="A0A7D9H2N2"/>
<evidence type="ECO:0000256" key="5">
    <source>
        <dbReference type="SAM" id="Phobius"/>
    </source>
</evidence>
<sequence length="84" mass="9130">MKPAVTAGKAWFCTVLSAFGVLILSVIGALFYTNNEALVGSIDDPEDGKAVAKTIFGAVFIYLAFFVFCGSQLWIIKRQSKIHL</sequence>
<evidence type="ECO:0000313" key="7">
    <source>
        <dbReference type="Proteomes" id="UP000478008"/>
    </source>
</evidence>
<name>A0A7D9H2N2_DEKBR</name>
<dbReference type="GO" id="GO:0016020">
    <property type="term" value="C:membrane"/>
    <property type="evidence" value="ECO:0007669"/>
    <property type="project" value="UniProtKB-SubCell"/>
</dbReference>
<dbReference type="Proteomes" id="UP000478008">
    <property type="component" value="Unassembled WGS sequence"/>
</dbReference>
<organism evidence="6 7">
    <name type="scientific">Dekkera bruxellensis</name>
    <name type="common">Brettanomyces custersii</name>
    <dbReference type="NCBI Taxonomy" id="5007"/>
    <lineage>
        <taxon>Eukaryota</taxon>
        <taxon>Fungi</taxon>
        <taxon>Dikarya</taxon>
        <taxon>Ascomycota</taxon>
        <taxon>Saccharomycotina</taxon>
        <taxon>Pichiomycetes</taxon>
        <taxon>Pichiales</taxon>
        <taxon>Pichiaceae</taxon>
        <taxon>Brettanomyces</taxon>
    </lineage>
</organism>
<keyword evidence="3 5" id="KW-1133">Transmembrane helix</keyword>
<accession>A0A7D9H2N2</accession>
<gene>
    <name evidence="6" type="ORF">DEBR0S7_01332G</name>
</gene>
<evidence type="ECO:0000313" key="6">
    <source>
        <dbReference type="EMBL" id="VUG20321.1"/>
    </source>
</evidence>
<protein>
    <submittedName>
        <fullName evidence="6">DEBR0S7_01332g1_1</fullName>
    </submittedName>
</protein>
<evidence type="ECO:0000256" key="3">
    <source>
        <dbReference type="ARBA" id="ARBA00022989"/>
    </source>
</evidence>
<keyword evidence="7" id="KW-1185">Reference proteome</keyword>
<feature type="transmembrane region" description="Helical" evidence="5">
    <location>
        <begin position="54"/>
        <end position="76"/>
    </location>
</feature>
<keyword evidence="4 5" id="KW-0472">Membrane</keyword>
<comment type="subcellular location">
    <subcellularLocation>
        <location evidence="1">Membrane</location>
    </subcellularLocation>
</comment>
<reference evidence="6 7" key="1">
    <citation type="submission" date="2019-07" db="EMBL/GenBank/DDBJ databases">
        <authorList>
            <person name="Friedrich A."/>
            <person name="Schacherer J."/>
        </authorList>
    </citation>
    <scope>NUCLEOTIDE SEQUENCE [LARGE SCALE GENOMIC DNA]</scope>
</reference>
<dbReference type="EMBL" id="CABFWN010000007">
    <property type="protein sequence ID" value="VUG20321.1"/>
    <property type="molecule type" value="Genomic_DNA"/>
</dbReference>
<evidence type="ECO:0000256" key="2">
    <source>
        <dbReference type="ARBA" id="ARBA00022692"/>
    </source>
</evidence>
<keyword evidence="2 5" id="KW-0812">Transmembrane</keyword>
<proteinExistence type="predicted"/>
<dbReference type="Pfam" id="PF23489">
    <property type="entry name" value="V-ATPase_su_f"/>
    <property type="match status" value="1"/>
</dbReference>
<evidence type="ECO:0000256" key="4">
    <source>
        <dbReference type="ARBA" id="ARBA00023136"/>
    </source>
</evidence>
<dbReference type="InterPro" id="IPR056552">
    <property type="entry name" value="Ribonucl_Kappa"/>
</dbReference>
<evidence type="ECO:0000256" key="1">
    <source>
        <dbReference type="ARBA" id="ARBA00004370"/>
    </source>
</evidence>
<feature type="transmembrane region" description="Helical" evidence="5">
    <location>
        <begin position="12"/>
        <end position="34"/>
    </location>
</feature>